<comment type="caution">
    <text evidence="2">The sequence shown here is derived from an EMBL/GenBank/DDBJ whole genome shotgun (WGS) entry which is preliminary data.</text>
</comment>
<proteinExistence type="predicted"/>
<feature type="region of interest" description="Disordered" evidence="1">
    <location>
        <begin position="1"/>
        <end position="25"/>
    </location>
</feature>
<protein>
    <submittedName>
        <fullName evidence="2">Uncharacterized protein</fullName>
    </submittedName>
</protein>
<dbReference type="EMBL" id="JAFHLR010000032">
    <property type="protein sequence ID" value="KAG5470097.1"/>
    <property type="molecule type" value="Genomic_DNA"/>
</dbReference>
<feature type="compositionally biased region" description="Polar residues" evidence="1">
    <location>
        <begin position="466"/>
        <end position="484"/>
    </location>
</feature>
<feature type="compositionally biased region" description="Basic and acidic residues" evidence="1">
    <location>
        <begin position="16"/>
        <end position="25"/>
    </location>
</feature>
<accession>A0A836FVG7</accession>
<feature type="region of interest" description="Disordered" evidence="1">
    <location>
        <begin position="53"/>
        <end position="90"/>
    </location>
</feature>
<keyword evidence="3" id="KW-1185">Reference proteome</keyword>
<name>A0A836FVG7_9TRYP</name>
<reference evidence="3" key="1">
    <citation type="journal article" date="2021" name="Microbiol. Resour. Announc.">
        <title>LGAAP: Leishmaniinae Genome Assembly and Annotation Pipeline.</title>
        <authorList>
            <person name="Almutairi H."/>
            <person name="Urbaniak M.D."/>
            <person name="Bates M.D."/>
            <person name="Jariyapan N."/>
            <person name="Kwakye-Nuako G."/>
            <person name="Thomaz-Soccol V."/>
            <person name="Al-Salem W.S."/>
            <person name="Dillon R.J."/>
            <person name="Bates P.A."/>
            <person name="Gatherer D."/>
        </authorList>
    </citation>
    <scope>NUCLEOTIDE SEQUENCE [LARGE SCALE GENOMIC DNA]</scope>
</reference>
<reference evidence="3" key="2">
    <citation type="journal article" date="2021" name="Sci. Data">
        <title>Chromosome-scale genome sequencing, assembly and annotation of six genomes from subfamily Leishmaniinae.</title>
        <authorList>
            <person name="Almutairi H."/>
            <person name="Urbaniak M.D."/>
            <person name="Bates M.D."/>
            <person name="Jariyapan N."/>
            <person name="Kwakye-Nuako G."/>
            <person name="Thomaz Soccol V."/>
            <person name="Al-Salem W.S."/>
            <person name="Dillon R.J."/>
            <person name="Bates P.A."/>
            <person name="Gatherer D."/>
        </authorList>
    </citation>
    <scope>NUCLEOTIDE SEQUENCE [LARGE SCALE GENOMIC DNA]</scope>
</reference>
<dbReference type="RefSeq" id="XP_067060363.1">
    <property type="nucleotide sequence ID" value="XM_067204811.1"/>
</dbReference>
<sequence>MLSSTRNGGSVNVSPHQDDLQREIEEKQRELKKLYERRRRNVRALRLPQHNLDVAETRDVPQLRIRGSPAPRRQPDPAALSTPPLGGMGPPESIIAITSERRRFYPRTIPENCDSFAAAGAAQSILSQNRPSPSREFAARLSRLHKASVPGSATMREAAAVAATHGPLSDSLAVSPIVTEFPDGQAYASPVSYLRSISALFESCGMVSCVDDGGAEGGRHVRFSSRSPQVATFSVERSSAPLQEELTATVGTVTPTPPRPAAEVKRLTPGSELDLVQTAPSAHPCITSPWVSTLVISPFMPSGNSSCTPPRAGATSSLAEAEELRSSVLLVPLDTRHSVRSFDADSCFPVQPRRNQKTCEVPSVMNAKQGMGEQEDRGGCSTPRRQGALEYSCDLGESVGAAAAGVSSTTVSGAFGLTGPVIQGSPVTAAMPEAFEHFAETSPIFLRRPVRRPERPIHHSCLPPFSNITNQLQQTSPLPSPRSQESGHRSTAAASKTAKKCIRFRESVERADKGAAGALFKRRRPGWRLAHPSASPPAVVGVPIIMPVKLCCEQEGFGASILLACGPTLYFD</sequence>
<evidence type="ECO:0000256" key="1">
    <source>
        <dbReference type="SAM" id="MobiDB-lite"/>
    </source>
</evidence>
<feature type="compositionally biased region" description="Polar residues" evidence="1">
    <location>
        <begin position="1"/>
        <end position="15"/>
    </location>
</feature>
<dbReference type="GeneID" id="92358745"/>
<evidence type="ECO:0000313" key="2">
    <source>
        <dbReference type="EMBL" id="KAG5470097.1"/>
    </source>
</evidence>
<evidence type="ECO:0000313" key="3">
    <source>
        <dbReference type="Proteomes" id="UP000674143"/>
    </source>
</evidence>
<organism evidence="2 3">
    <name type="scientific">Leishmania orientalis</name>
    <dbReference type="NCBI Taxonomy" id="2249476"/>
    <lineage>
        <taxon>Eukaryota</taxon>
        <taxon>Discoba</taxon>
        <taxon>Euglenozoa</taxon>
        <taxon>Kinetoplastea</taxon>
        <taxon>Metakinetoplastina</taxon>
        <taxon>Trypanosomatida</taxon>
        <taxon>Trypanosomatidae</taxon>
        <taxon>Leishmaniinae</taxon>
        <taxon>Leishmania</taxon>
    </lineage>
</organism>
<dbReference type="SMR" id="A0A836FVG7"/>
<dbReference type="AlphaFoldDB" id="A0A836FVG7"/>
<gene>
    <name evidence="2" type="ORF">LSCM4_02791</name>
</gene>
<dbReference type="Proteomes" id="UP000674143">
    <property type="component" value="Unassembled WGS sequence"/>
</dbReference>
<feature type="region of interest" description="Disordered" evidence="1">
    <location>
        <begin position="462"/>
        <end position="496"/>
    </location>
</feature>
<dbReference type="KEGG" id="loi:92358745"/>